<reference evidence="3" key="1">
    <citation type="submission" date="2018-08" db="EMBL/GenBank/DDBJ databases">
        <authorList>
            <person name="Chevrot R."/>
        </authorList>
    </citation>
    <scope>NUCLEOTIDE SEQUENCE [LARGE SCALE GENOMIC DNA]</scope>
</reference>
<sequence length="164" mass="18558">MIRNKGKFALLVALALSMLAPASLSAKSADELMIEQKYGPESGYSKVFQKQDIPKAYIAVYEWSADFSTTTQQQIKKDIVVPSDTLRTTLQLNVSSEKNTGSNSKFKVELEMYYPWAGYLIEESRELSVGYQNAPVYFYKLKPGNTYRLRINGNVKGSVDVYRE</sequence>
<feature type="signal peptide" evidence="1">
    <location>
        <begin position="1"/>
        <end position="28"/>
    </location>
</feature>
<keyword evidence="1" id="KW-0732">Signal</keyword>
<dbReference type="EMBL" id="LS992241">
    <property type="protein sequence ID" value="SYX87186.1"/>
    <property type="molecule type" value="Genomic_DNA"/>
</dbReference>
<proteinExistence type="predicted"/>
<evidence type="ECO:0000256" key="1">
    <source>
        <dbReference type="SAM" id="SignalP"/>
    </source>
</evidence>
<evidence type="ECO:0000313" key="3">
    <source>
        <dbReference type="Proteomes" id="UP000304148"/>
    </source>
</evidence>
<accession>A0A383RLK4</accession>
<feature type="chain" id="PRO_5039266854" evidence="1">
    <location>
        <begin position="29"/>
        <end position="164"/>
    </location>
</feature>
<evidence type="ECO:0000313" key="2">
    <source>
        <dbReference type="EMBL" id="SYX87186.1"/>
    </source>
</evidence>
<organism evidence="2 3">
    <name type="scientific">Paenibacillus alvei</name>
    <name type="common">Bacillus alvei</name>
    <dbReference type="NCBI Taxonomy" id="44250"/>
    <lineage>
        <taxon>Bacteria</taxon>
        <taxon>Bacillati</taxon>
        <taxon>Bacillota</taxon>
        <taxon>Bacilli</taxon>
        <taxon>Bacillales</taxon>
        <taxon>Paenibacillaceae</taxon>
        <taxon>Paenibacillus</taxon>
    </lineage>
</organism>
<dbReference type="AlphaFoldDB" id="A0A383RLK4"/>
<dbReference type="RefSeq" id="WP_138188861.1">
    <property type="nucleotide sequence ID" value="NZ_LS992241.1"/>
</dbReference>
<gene>
    <name evidence="2" type="ORF">PBLR_15616</name>
</gene>
<name>A0A383RLK4_PAEAL</name>
<dbReference type="Proteomes" id="UP000304148">
    <property type="component" value="Chromosome"/>
</dbReference>
<protein>
    <submittedName>
        <fullName evidence="2">Uncharacterized protein</fullName>
    </submittedName>
</protein>